<evidence type="ECO:0000313" key="3">
    <source>
        <dbReference type="Proteomes" id="UP001162480"/>
    </source>
</evidence>
<gene>
    <name evidence="2" type="ORF">OCTVUL_1B017417</name>
</gene>
<evidence type="ECO:0000313" key="2">
    <source>
        <dbReference type="EMBL" id="CAI9736335.1"/>
    </source>
</evidence>
<proteinExistence type="predicted"/>
<organism evidence="2 3">
    <name type="scientific">Octopus vulgaris</name>
    <name type="common">Common octopus</name>
    <dbReference type="NCBI Taxonomy" id="6645"/>
    <lineage>
        <taxon>Eukaryota</taxon>
        <taxon>Metazoa</taxon>
        <taxon>Spiralia</taxon>
        <taxon>Lophotrochozoa</taxon>
        <taxon>Mollusca</taxon>
        <taxon>Cephalopoda</taxon>
        <taxon>Coleoidea</taxon>
        <taxon>Octopodiformes</taxon>
        <taxon>Octopoda</taxon>
        <taxon>Incirrata</taxon>
        <taxon>Octopodidae</taxon>
        <taxon>Octopus</taxon>
    </lineage>
</organism>
<name>A0AA36BL55_OCTVU</name>
<feature type="region of interest" description="Disordered" evidence="1">
    <location>
        <begin position="62"/>
        <end position="88"/>
    </location>
</feature>
<protein>
    <submittedName>
        <fullName evidence="2">Uncharacterized protein</fullName>
    </submittedName>
</protein>
<sequence>MTLSHYKQSSNVSNSSVCYQLIVMEDEDASVWPGDEDPVEESMMDVAEAEVAMETIVGTALRETNEDGRSTTNNEDEEGDFFSNITQF</sequence>
<dbReference type="EMBL" id="OX597831">
    <property type="protein sequence ID" value="CAI9736335.1"/>
    <property type="molecule type" value="Genomic_DNA"/>
</dbReference>
<reference evidence="2" key="1">
    <citation type="submission" date="2023-08" db="EMBL/GenBank/DDBJ databases">
        <authorList>
            <person name="Alioto T."/>
            <person name="Alioto T."/>
            <person name="Gomez Garrido J."/>
        </authorList>
    </citation>
    <scope>NUCLEOTIDE SEQUENCE</scope>
</reference>
<accession>A0AA36BL55</accession>
<dbReference type="AlphaFoldDB" id="A0AA36BL55"/>
<dbReference type="Proteomes" id="UP001162480">
    <property type="component" value="Chromosome 18"/>
</dbReference>
<keyword evidence="3" id="KW-1185">Reference proteome</keyword>
<evidence type="ECO:0000256" key="1">
    <source>
        <dbReference type="SAM" id="MobiDB-lite"/>
    </source>
</evidence>